<dbReference type="PANTHER" id="PTHR10030">
    <property type="entry name" value="ALPHA-L-FUCOSIDASE"/>
    <property type="match status" value="1"/>
</dbReference>
<evidence type="ECO:0000256" key="2">
    <source>
        <dbReference type="ARBA" id="ARBA00012662"/>
    </source>
</evidence>
<reference evidence="7" key="1">
    <citation type="journal article" date="2019" name="Nat. Med.">
        <title>A library of human gut bacterial isolates paired with longitudinal multiomics data enables mechanistic microbiome research.</title>
        <authorList>
            <person name="Poyet M."/>
            <person name="Groussin M."/>
            <person name="Gibbons S.M."/>
            <person name="Avila-Pacheco J."/>
            <person name="Jiang X."/>
            <person name="Kearney S.M."/>
            <person name="Perrotta A.R."/>
            <person name="Berdy B."/>
            <person name="Zhao S."/>
            <person name="Lieberman T.D."/>
            <person name="Swanson P.K."/>
            <person name="Smith M."/>
            <person name="Roesemann S."/>
            <person name="Alexander J.E."/>
            <person name="Rich S.A."/>
            <person name="Livny J."/>
            <person name="Vlamakis H."/>
            <person name="Clish C."/>
            <person name="Bullock K."/>
            <person name="Deik A."/>
            <person name="Scott J."/>
            <person name="Pierce K.A."/>
            <person name="Xavier R.J."/>
            <person name="Alm E.J."/>
        </authorList>
    </citation>
    <scope>NUCLEOTIDE SEQUENCE</scope>
    <source>
        <strain evidence="7">BIOML-A179</strain>
    </source>
</reference>
<comment type="caution">
    <text evidence="7">The sequence shown here is derived from an EMBL/GenBank/DDBJ whole genome shotgun (WGS) entry which is preliminary data.</text>
</comment>
<dbReference type="InterPro" id="IPR000933">
    <property type="entry name" value="Glyco_hydro_29"/>
</dbReference>
<evidence type="ECO:0000256" key="4">
    <source>
        <dbReference type="ARBA" id="ARBA00022801"/>
    </source>
</evidence>
<comment type="similarity">
    <text evidence="1">Belongs to the glycosyl hydrolase 29 family.</text>
</comment>
<accession>A0A6I3NI96</accession>
<dbReference type="AlphaFoldDB" id="A0A6I3NI96"/>
<dbReference type="InterPro" id="IPR017853">
    <property type="entry name" value="GH"/>
</dbReference>
<keyword evidence="5" id="KW-0326">Glycosidase</keyword>
<dbReference type="SMART" id="SM00812">
    <property type="entry name" value="Alpha_L_fucos"/>
    <property type="match status" value="1"/>
</dbReference>
<dbReference type="EMBL" id="WMQV01000008">
    <property type="protein sequence ID" value="MTL93896.1"/>
    <property type="molecule type" value="Genomic_DNA"/>
</dbReference>
<organism evidence="7">
    <name type="scientific">Turicibacter sanguinis</name>
    <dbReference type="NCBI Taxonomy" id="154288"/>
    <lineage>
        <taxon>Bacteria</taxon>
        <taxon>Bacillati</taxon>
        <taxon>Bacillota</taxon>
        <taxon>Erysipelotrichia</taxon>
        <taxon>Erysipelotrichales</taxon>
        <taxon>Turicibacteraceae</taxon>
        <taxon>Turicibacter</taxon>
    </lineage>
</organism>
<feature type="domain" description="Glycoside hydrolase family 29 N-terminal" evidence="6">
    <location>
        <begin position="41"/>
        <end position="337"/>
    </location>
</feature>
<dbReference type="EC" id="3.2.1.51" evidence="2"/>
<dbReference type="PANTHER" id="PTHR10030:SF37">
    <property type="entry name" value="ALPHA-L-FUCOSIDASE-RELATED"/>
    <property type="match status" value="1"/>
</dbReference>
<name>A0A6I3NI96_9FIRM</name>
<gene>
    <name evidence="7" type="ORF">GMA64_05110</name>
</gene>
<sequence>MYTSIVPNHRQLIIQEMKYYAFIHYGINTFTDKEWGNGREEESLFNPKNQDTDQWCRAIADAGMKGIILTCKHHDGFCLWPTQTTEHSIKNSPYKNGEGDVVQEVANSCKKYGLKFGVYLSPWDRNADCYGTPEYNDFYIKQLTELLTNYGEIFMLWLDGACGAKEDGKPVQKYDFERIWTTAIELQPDIVMSGCAPDVRWIGNESGKTRESEWNVVPKFQYEQQNFVANCQTDHDMKKFQQRCQDIMLPDMGSREFLSHFDEFMWYPAEVDVSIREGWFYHLTQSPKSLHHLMKIYYNSVGNNSLMLLNIPPDKNGLLDERDIERLREMGQWIKKEDDLVIDNVKIERSTDGFNIKMTFEKQSVDRIRISEDTTKSQRVECFFIYSDKNKIYEGTIIGFSKIAIFEPIVTDNLIIKILECRKEPYIEKIEVVATGSYRVK</sequence>
<dbReference type="Gene3D" id="3.20.20.80">
    <property type="entry name" value="Glycosidases"/>
    <property type="match status" value="1"/>
</dbReference>
<dbReference type="GO" id="GO:0006004">
    <property type="term" value="P:fucose metabolic process"/>
    <property type="evidence" value="ECO:0007669"/>
    <property type="project" value="TreeGrafter"/>
</dbReference>
<evidence type="ECO:0000256" key="3">
    <source>
        <dbReference type="ARBA" id="ARBA00022729"/>
    </source>
</evidence>
<dbReference type="Pfam" id="PF01120">
    <property type="entry name" value="Alpha_L_fucos"/>
    <property type="match status" value="1"/>
</dbReference>
<evidence type="ECO:0000256" key="5">
    <source>
        <dbReference type="ARBA" id="ARBA00023295"/>
    </source>
</evidence>
<protein>
    <recommendedName>
        <fullName evidence="2">alpha-L-fucosidase</fullName>
        <ecNumber evidence="2">3.2.1.51</ecNumber>
    </recommendedName>
</protein>
<dbReference type="GO" id="GO:0004560">
    <property type="term" value="F:alpha-L-fucosidase activity"/>
    <property type="evidence" value="ECO:0007669"/>
    <property type="project" value="InterPro"/>
</dbReference>
<evidence type="ECO:0000313" key="7">
    <source>
        <dbReference type="EMBL" id="MTL93896.1"/>
    </source>
</evidence>
<dbReference type="SUPFAM" id="SSF51445">
    <property type="entry name" value="(Trans)glycosidases"/>
    <property type="match status" value="1"/>
</dbReference>
<dbReference type="GO" id="GO:0005764">
    <property type="term" value="C:lysosome"/>
    <property type="evidence" value="ECO:0007669"/>
    <property type="project" value="TreeGrafter"/>
</dbReference>
<evidence type="ECO:0000259" key="6">
    <source>
        <dbReference type="Pfam" id="PF01120"/>
    </source>
</evidence>
<proteinExistence type="inferred from homology"/>
<dbReference type="GO" id="GO:0016139">
    <property type="term" value="P:glycoside catabolic process"/>
    <property type="evidence" value="ECO:0007669"/>
    <property type="project" value="TreeGrafter"/>
</dbReference>
<evidence type="ECO:0000256" key="1">
    <source>
        <dbReference type="ARBA" id="ARBA00007951"/>
    </source>
</evidence>
<keyword evidence="4" id="KW-0378">Hydrolase</keyword>
<dbReference type="InterPro" id="IPR057739">
    <property type="entry name" value="Glyco_hydro_29_N"/>
</dbReference>
<keyword evidence="3" id="KW-0732">Signal</keyword>
<dbReference type="Gene3D" id="2.60.120.260">
    <property type="entry name" value="Galactose-binding domain-like"/>
    <property type="match status" value="1"/>
</dbReference>